<dbReference type="EMBL" id="AGZR01000005">
    <property type="protein sequence ID" value="EPD33423.1"/>
    <property type="molecule type" value="Genomic_DNA"/>
</dbReference>
<comment type="caution">
    <text evidence="3">The sequence shown here is derived from an EMBL/GenBank/DDBJ whole genome shotgun (WGS) entry which is preliminary data.</text>
</comment>
<dbReference type="CDD" id="cd04872">
    <property type="entry name" value="ACT_1ZPV"/>
    <property type="match status" value="1"/>
</dbReference>
<dbReference type="PATRIC" id="fig|883161.3.peg.960"/>
<sequence length="94" mass="10191">MNTQDMTAVVTVTGIDHVGIVAAIANALAKLNVNIVNISQTLMDGFFTMMLECHFDPAEMSIEKLQAGLDEAAKAEKLLVRAQSEAIFKAMHEL</sequence>
<dbReference type="SUPFAM" id="SSF55021">
    <property type="entry name" value="ACT-like"/>
    <property type="match status" value="1"/>
</dbReference>
<gene>
    <name evidence="3" type="ORF">HMPREF9306_00963</name>
</gene>
<dbReference type="InterPro" id="IPR022986">
    <property type="entry name" value="UPF0237_ACT"/>
</dbReference>
<dbReference type="NCBIfam" id="NF001220">
    <property type="entry name" value="PRK00194.1"/>
    <property type="match status" value="1"/>
</dbReference>
<protein>
    <recommendedName>
        <fullName evidence="1">UPF0237 protein HMPREF9306_00963</fullName>
    </recommendedName>
</protein>
<evidence type="ECO:0000313" key="3">
    <source>
        <dbReference type="EMBL" id="EPD33423.1"/>
    </source>
</evidence>
<organism evidence="3 4">
    <name type="scientific">Propionimicrobium lymphophilum ACS-093-V-SCH5</name>
    <dbReference type="NCBI Taxonomy" id="883161"/>
    <lineage>
        <taxon>Bacteria</taxon>
        <taxon>Bacillati</taxon>
        <taxon>Actinomycetota</taxon>
        <taxon>Actinomycetes</taxon>
        <taxon>Propionibacteriales</taxon>
        <taxon>Propionibacteriaceae</taxon>
        <taxon>Propionimicrobium</taxon>
    </lineage>
</organism>
<dbReference type="Proteomes" id="UP000014417">
    <property type="component" value="Unassembled WGS sequence"/>
</dbReference>
<dbReference type="STRING" id="883161.HMPREF9306_00963"/>
<keyword evidence="4" id="KW-1185">Reference proteome</keyword>
<name>S2W0W5_9ACTN</name>
<dbReference type="HAMAP" id="MF_01054">
    <property type="entry name" value="UPF0237"/>
    <property type="match status" value="1"/>
</dbReference>
<evidence type="ECO:0000313" key="4">
    <source>
        <dbReference type="Proteomes" id="UP000014417"/>
    </source>
</evidence>
<dbReference type="RefSeq" id="WP_016455797.1">
    <property type="nucleotide sequence ID" value="NZ_KE150269.1"/>
</dbReference>
<dbReference type="Pfam" id="PF13740">
    <property type="entry name" value="ACT_6"/>
    <property type="match status" value="1"/>
</dbReference>
<reference evidence="3 4" key="1">
    <citation type="submission" date="2013-04" db="EMBL/GenBank/DDBJ databases">
        <title>The Genome Sequence of Propionimicrobium lymphophilum ACS-093-V-SCH5.</title>
        <authorList>
            <consortium name="The Broad Institute Genomics Platform"/>
            <person name="Earl A."/>
            <person name="Ward D."/>
            <person name="Feldgarden M."/>
            <person name="Gevers D."/>
            <person name="Saerens B."/>
            <person name="Vaneechoutte M."/>
            <person name="Walker B."/>
            <person name="Young S."/>
            <person name="Zeng Q."/>
            <person name="Gargeya S."/>
            <person name="Fitzgerald M."/>
            <person name="Haas B."/>
            <person name="Abouelleil A."/>
            <person name="Allen A.W."/>
            <person name="Alvarado L."/>
            <person name="Arachchi H.M."/>
            <person name="Berlin A.M."/>
            <person name="Chapman S.B."/>
            <person name="Gainer-Dewar J."/>
            <person name="Goldberg J."/>
            <person name="Griggs A."/>
            <person name="Gujja S."/>
            <person name="Hansen M."/>
            <person name="Howarth C."/>
            <person name="Imamovic A."/>
            <person name="Ireland A."/>
            <person name="Larimer J."/>
            <person name="McCowan C."/>
            <person name="Murphy C."/>
            <person name="Pearson M."/>
            <person name="Poon T.W."/>
            <person name="Priest M."/>
            <person name="Roberts A."/>
            <person name="Saif S."/>
            <person name="Shea T."/>
            <person name="Sisk P."/>
            <person name="Sykes S."/>
            <person name="Wortman J."/>
            <person name="Nusbaum C."/>
            <person name="Birren B."/>
        </authorList>
    </citation>
    <scope>NUCLEOTIDE SEQUENCE [LARGE SCALE GENOMIC DNA]</scope>
    <source>
        <strain evidence="3 4">ACS-093-V-SCH5</strain>
    </source>
</reference>
<dbReference type="Gene3D" id="3.30.70.260">
    <property type="match status" value="1"/>
</dbReference>
<dbReference type="AlphaFoldDB" id="S2W0W5"/>
<dbReference type="InterPro" id="IPR045865">
    <property type="entry name" value="ACT-like_dom_sf"/>
</dbReference>
<feature type="domain" description="ACT" evidence="2">
    <location>
        <begin position="9"/>
        <end position="83"/>
    </location>
</feature>
<dbReference type="InterPro" id="IPR002912">
    <property type="entry name" value="ACT_dom"/>
</dbReference>
<dbReference type="PROSITE" id="PS51671">
    <property type="entry name" value="ACT"/>
    <property type="match status" value="1"/>
</dbReference>
<dbReference type="PANTHER" id="PTHR34875:SF6">
    <property type="entry name" value="UPF0237 PROTEIN MJ1558"/>
    <property type="match status" value="1"/>
</dbReference>
<dbReference type="PANTHER" id="PTHR34875">
    <property type="entry name" value="UPF0237 PROTEIN MJ1558"/>
    <property type="match status" value="1"/>
</dbReference>
<dbReference type="InterPro" id="IPR050990">
    <property type="entry name" value="UPF0237/GcvR_regulator"/>
</dbReference>
<comment type="similarity">
    <text evidence="1">Belongs to the UPF0237 family.</text>
</comment>
<evidence type="ECO:0000259" key="2">
    <source>
        <dbReference type="PROSITE" id="PS51671"/>
    </source>
</evidence>
<dbReference type="HOGENOM" id="CLU_155669_0_1_11"/>
<proteinExistence type="inferred from homology"/>
<evidence type="ECO:0000256" key="1">
    <source>
        <dbReference type="HAMAP-Rule" id="MF_01054"/>
    </source>
</evidence>
<accession>S2W0W5</accession>